<evidence type="ECO:0000313" key="1">
    <source>
        <dbReference type="EMBL" id="TPN83865.1"/>
    </source>
</evidence>
<reference evidence="1 2" key="1">
    <citation type="submission" date="2019-06" db="EMBL/GenBank/DDBJ databases">
        <authorList>
            <person name="Meng X."/>
        </authorList>
    </citation>
    <scope>NUCLEOTIDE SEQUENCE [LARGE SCALE GENOMIC DNA]</scope>
    <source>
        <strain evidence="1 2">M625</strain>
    </source>
</reference>
<protein>
    <recommendedName>
        <fullName evidence="3">Trypsin-like peptidase domain-containing protein</fullName>
    </recommendedName>
</protein>
<keyword evidence="2" id="KW-1185">Reference proteome</keyword>
<sequence length="248" mass="27926">MSLTTENFSYSAFLSSMDFGVSTGSGFRLDIDDNEYLITAKHVIIDKENNLRSDSFLCTSQNSIGEPEEAKTIIIDLSKSQINEFNGEDIIIVQLIKDVNYKIQQEGNNIISAQESDLLSLNDIRIASNVIQVGFPSSLYLEGFQFFDINRPLLRRGIIAGIHSKENTFIIDCPAFYGNSGGPVIYPLENGETKIIGIISRYIPFVTEWKNKHERQFTREEFYNSGYAVCVPLDSIISHITQTKSIVK</sequence>
<dbReference type="OrthoDB" id="4696264at2"/>
<proteinExistence type="predicted"/>
<comment type="caution">
    <text evidence="1">The sequence shown here is derived from an EMBL/GenBank/DDBJ whole genome shotgun (WGS) entry which is preliminary data.</text>
</comment>
<gene>
    <name evidence="1" type="ORF">FHK87_18025</name>
</gene>
<accession>A0A504J5N1</accession>
<organism evidence="1 2">
    <name type="scientific">Aquimarina algicola</name>
    <dbReference type="NCBI Taxonomy" id="2589995"/>
    <lineage>
        <taxon>Bacteria</taxon>
        <taxon>Pseudomonadati</taxon>
        <taxon>Bacteroidota</taxon>
        <taxon>Flavobacteriia</taxon>
        <taxon>Flavobacteriales</taxon>
        <taxon>Flavobacteriaceae</taxon>
        <taxon>Aquimarina</taxon>
    </lineage>
</organism>
<dbReference type="SUPFAM" id="SSF50494">
    <property type="entry name" value="Trypsin-like serine proteases"/>
    <property type="match status" value="1"/>
</dbReference>
<dbReference type="EMBL" id="VFWZ01000006">
    <property type="protein sequence ID" value="TPN83865.1"/>
    <property type="molecule type" value="Genomic_DNA"/>
</dbReference>
<dbReference type="AlphaFoldDB" id="A0A504J5N1"/>
<evidence type="ECO:0008006" key="3">
    <source>
        <dbReference type="Google" id="ProtNLM"/>
    </source>
</evidence>
<dbReference type="InterPro" id="IPR009003">
    <property type="entry name" value="Peptidase_S1_PA"/>
</dbReference>
<dbReference type="RefSeq" id="WP_140595171.1">
    <property type="nucleotide sequence ID" value="NZ_VFWZ01000006.1"/>
</dbReference>
<dbReference type="Proteomes" id="UP000315540">
    <property type="component" value="Unassembled WGS sequence"/>
</dbReference>
<evidence type="ECO:0000313" key="2">
    <source>
        <dbReference type="Proteomes" id="UP000315540"/>
    </source>
</evidence>
<dbReference type="Pfam" id="PF13365">
    <property type="entry name" value="Trypsin_2"/>
    <property type="match status" value="1"/>
</dbReference>
<name>A0A504J5N1_9FLAO</name>
<dbReference type="Gene3D" id="2.40.10.120">
    <property type="match status" value="1"/>
</dbReference>